<evidence type="ECO:0000313" key="7">
    <source>
        <dbReference type="Proteomes" id="UP001165269"/>
    </source>
</evidence>
<gene>
    <name evidence="6" type="ORF">MQP27_31825</name>
</gene>
<proteinExistence type="predicted"/>
<dbReference type="InterPro" id="IPR011251">
    <property type="entry name" value="Luciferase-like_dom"/>
</dbReference>
<dbReference type="InterPro" id="IPR036661">
    <property type="entry name" value="Luciferase-like_sf"/>
</dbReference>
<evidence type="ECO:0000256" key="2">
    <source>
        <dbReference type="ARBA" id="ARBA00022643"/>
    </source>
</evidence>
<evidence type="ECO:0000256" key="1">
    <source>
        <dbReference type="ARBA" id="ARBA00022630"/>
    </source>
</evidence>
<reference evidence="6" key="1">
    <citation type="submission" date="2022-03" db="EMBL/GenBank/DDBJ databases">
        <title>Streptomyces 7R015 and 7R016 isolated from Barleria lupulina in Thailand.</title>
        <authorList>
            <person name="Kanchanasin P."/>
            <person name="Phongsopitanun W."/>
            <person name="Tanasupawat S."/>
        </authorList>
    </citation>
    <scope>NUCLEOTIDE SEQUENCE</scope>
    <source>
        <strain evidence="6">7R015</strain>
    </source>
</reference>
<evidence type="ECO:0000259" key="5">
    <source>
        <dbReference type="Pfam" id="PF00296"/>
    </source>
</evidence>
<dbReference type="Gene3D" id="3.20.20.30">
    <property type="entry name" value="Luciferase-like domain"/>
    <property type="match status" value="1"/>
</dbReference>
<protein>
    <submittedName>
        <fullName evidence="6">LLM class F420-dependent oxidoreductase</fullName>
    </submittedName>
</protein>
<dbReference type="NCBIfam" id="TIGR03619">
    <property type="entry name" value="F420_Rv2161c"/>
    <property type="match status" value="1"/>
</dbReference>
<dbReference type="Proteomes" id="UP001165269">
    <property type="component" value="Unassembled WGS sequence"/>
</dbReference>
<evidence type="ECO:0000256" key="4">
    <source>
        <dbReference type="ARBA" id="ARBA00023033"/>
    </source>
</evidence>
<dbReference type="PANTHER" id="PTHR42847">
    <property type="entry name" value="ALKANESULFONATE MONOOXYGENASE"/>
    <property type="match status" value="1"/>
</dbReference>
<name>A0ABS9YFC7_9ACTN</name>
<dbReference type="InterPro" id="IPR050172">
    <property type="entry name" value="SsuD_RutA_monooxygenase"/>
</dbReference>
<dbReference type="EMBL" id="JALDAY010000010">
    <property type="protein sequence ID" value="MCI3275684.1"/>
    <property type="molecule type" value="Genomic_DNA"/>
</dbReference>
<feature type="domain" description="Luciferase-like" evidence="5">
    <location>
        <begin position="20"/>
        <end position="236"/>
    </location>
</feature>
<keyword evidence="3" id="KW-0560">Oxidoreductase</keyword>
<dbReference type="PANTHER" id="PTHR42847:SF4">
    <property type="entry name" value="ALKANESULFONATE MONOOXYGENASE-RELATED"/>
    <property type="match status" value="1"/>
</dbReference>
<evidence type="ECO:0000256" key="3">
    <source>
        <dbReference type="ARBA" id="ARBA00023002"/>
    </source>
</evidence>
<comment type="caution">
    <text evidence="6">The sequence shown here is derived from an EMBL/GenBank/DDBJ whole genome shotgun (WGS) entry which is preliminary data.</text>
</comment>
<evidence type="ECO:0000313" key="6">
    <source>
        <dbReference type="EMBL" id="MCI3275684.1"/>
    </source>
</evidence>
<keyword evidence="1" id="KW-0285">Flavoprotein</keyword>
<dbReference type="RefSeq" id="WP_242770426.1">
    <property type="nucleotide sequence ID" value="NZ_JALDAY010000010.1"/>
</dbReference>
<keyword evidence="7" id="KW-1185">Reference proteome</keyword>
<keyword evidence="2" id="KW-0288">FMN</keyword>
<accession>A0ABS9YFC7</accession>
<keyword evidence="4" id="KW-0503">Monooxygenase</keyword>
<sequence length="297" mass="32383">MRNRTAMRIGAVFPQTEIGADPGAVRAWAEAVEGLGFQHAVAFDHVLGAGTASRPGWYGYTSDDLFHEVFVLFGYLAGVTRSLELVTGVLVLPQRQTALVAKQAAEVDVLSGGRLRLGVGIGWNRVEYDALGAAFTDRGARSAEQVEALRALWTSPTVTFEGRWHRIEDAGILPRPVRGRIPVWFGGEAEPVLRRVGRLGDGWLPQRPPDEAARAAVGRVRSYAVQAGRDPSRLGFEARLKLSEVPEAKWPDFVAGWRDLGATHLCLSTMGMGLGTVDDHIRTLRSTLRELAPIARE</sequence>
<dbReference type="Pfam" id="PF00296">
    <property type="entry name" value="Bac_luciferase"/>
    <property type="match status" value="1"/>
</dbReference>
<dbReference type="SUPFAM" id="SSF51679">
    <property type="entry name" value="Bacterial luciferase-like"/>
    <property type="match status" value="1"/>
</dbReference>
<organism evidence="6 7">
    <name type="scientific">Streptomyces cylindrosporus</name>
    <dbReference type="NCBI Taxonomy" id="2927583"/>
    <lineage>
        <taxon>Bacteria</taxon>
        <taxon>Bacillati</taxon>
        <taxon>Actinomycetota</taxon>
        <taxon>Actinomycetes</taxon>
        <taxon>Kitasatosporales</taxon>
        <taxon>Streptomycetaceae</taxon>
        <taxon>Streptomyces</taxon>
    </lineage>
</organism>
<dbReference type="InterPro" id="IPR019921">
    <property type="entry name" value="Lucif-like_OxRdtase_Rv2161c"/>
</dbReference>